<organism evidence="2 3">
    <name type="scientific">Porphyromonas levii</name>
    <dbReference type="NCBI Taxonomy" id="28114"/>
    <lineage>
        <taxon>Bacteria</taxon>
        <taxon>Pseudomonadati</taxon>
        <taxon>Bacteroidota</taxon>
        <taxon>Bacteroidia</taxon>
        <taxon>Bacteroidales</taxon>
        <taxon>Porphyromonadaceae</taxon>
        <taxon>Porphyromonas</taxon>
    </lineage>
</organism>
<feature type="domain" description="Phospholipid/glycerol acyltransferase" evidence="1">
    <location>
        <begin position="88"/>
        <end position="199"/>
    </location>
</feature>
<proteinExistence type="predicted"/>
<evidence type="ECO:0000313" key="2">
    <source>
        <dbReference type="EMBL" id="TFH94798.1"/>
    </source>
</evidence>
<dbReference type="AlphaFoldDB" id="A0A4Y8WP84"/>
<accession>A0A4Y8WP84</accession>
<dbReference type="RefSeq" id="WP_134849384.1">
    <property type="nucleotide sequence ID" value="NZ_CP197400.1"/>
</dbReference>
<dbReference type="GO" id="GO:0016746">
    <property type="term" value="F:acyltransferase activity"/>
    <property type="evidence" value="ECO:0007669"/>
    <property type="project" value="InterPro"/>
</dbReference>
<dbReference type="Pfam" id="PF01553">
    <property type="entry name" value="Acyltransferase"/>
    <property type="match status" value="1"/>
</dbReference>
<dbReference type="STRING" id="1122973.GCA_000379925_00907"/>
<evidence type="ECO:0000313" key="3">
    <source>
        <dbReference type="Proteomes" id="UP000297225"/>
    </source>
</evidence>
<reference evidence="2 3" key="1">
    <citation type="submission" date="2019-03" db="EMBL/GenBank/DDBJ databases">
        <title>Porphyromonas levii Isolated from the Uterus of Dairy Cows.</title>
        <authorList>
            <person name="Francis A.M."/>
        </authorList>
    </citation>
    <scope>NUCLEOTIDE SEQUENCE [LARGE SCALE GENOMIC DNA]</scope>
    <source>
        <strain evidence="2 3">AF5678</strain>
    </source>
</reference>
<keyword evidence="3" id="KW-1185">Reference proteome</keyword>
<comment type="caution">
    <text evidence="2">The sequence shown here is derived from an EMBL/GenBank/DDBJ whole genome shotgun (WGS) entry which is preliminary data.</text>
</comment>
<evidence type="ECO:0000259" key="1">
    <source>
        <dbReference type="Pfam" id="PF01553"/>
    </source>
</evidence>
<gene>
    <name evidence="2" type="ORF">E4P47_06070</name>
</gene>
<protein>
    <recommendedName>
        <fullName evidence="1">Phospholipid/glycerol acyltransferase domain-containing protein</fullName>
    </recommendedName>
</protein>
<dbReference type="GO" id="GO:0019698">
    <property type="term" value="P:D-galacturonate catabolic process"/>
    <property type="evidence" value="ECO:0007669"/>
    <property type="project" value="TreeGrafter"/>
</dbReference>
<dbReference type="PANTHER" id="PTHR30068:SF3">
    <property type="entry name" value="PHOSPHOLIPID_GLYCEROL ACYLTRANSFERASE DOMAIN-CONTAINING PROTEIN"/>
    <property type="match status" value="1"/>
</dbReference>
<name>A0A4Y8WP84_9PORP</name>
<sequence>MSKELISTEDAYFESIRPYLDSEVQEAVQQIIKEETILAVAHEVWGDISEGQLGAMAAECKSIKDFKVKMAKPIIDYILKHSTFSLTMSGKSKLDRSGGEKYLFISNHRDIILDSAFLNYLSIEAGLPLPRIAIGDNLLITEWIRAVVRLSDAFIVKRKPSMREMLVESKRLSNYIRSSVVGDEASVWLAQSEGRRKNSDDRTQTAVLKMLTLSAEKGQSDQELLEELKITPIAITYEYDPCDYLKAKEMLAKHLDPEWKKSPIDDMINMQTGLLGQKGRVHFSIGETLRDLSALTQSAGSKQEILNVVAQEIDRQIFTNYRLYPNNYVAFDLLHGGRQFEHMYSPKEEQTFVDYLEGQVKKVEAAEEHQSFVRERILEMYATPLKNHLITTKQMR</sequence>
<dbReference type="Proteomes" id="UP000297225">
    <property type="component" value="Unassembled WGS sequence"/>
</dbReference>
<dbReference type="GeneID" id="66797485"/>
<dbReference type="PANTHER" id="PTHR30068">
    <property type="entry name" value="URONATE ISOMERASE"/>
    <property type="match status" value="1"/>
</dbReference>
<dbReference type="InterPro" id="IPR002123">
    <property type="entry name" value="Plipid/glycerol_acylTrfase"/>
</dbReference>
<dbReference type="EMBL" id="SPNC01000085">
    <property type="protein sequence ID" value="TFH94798.1"/>
    <property type="molecule type" value="Genomic_DNA"/>
</dbReference>
<dbReference type="GO" id="GO:0042840">
    <property type="term" value="P:D-glucuronate catabolic process"/>
    <property type="evidence" value="ECO:0007669"/>
    <property type="project" value="TreeGrafter"/>
</dbReference>
<dbReference type="OrthoDB" id="1078132at2"/>